<keyword evidence="3" id="KW-1185">Reference proteome</keyword>
<evidence type="ECO:0000313" key="3">
    <source>
        <dbReference type="Proteomes" id="UP001516061"/>
    </source>
</evidence>
<feature type="region of interest" description="Disordered" evidence="1">
    <location>
        <begin position="50"/>
        <end position="69"/>
    </location>
</feature>
<organism evidence="2 3">
    <name type="scientific">Sphaerotilus uruguayifluvii</name>
    <dbReference type="NCBI Taxonomy" id="2735897"/>
    <lineage>
        <taxon>Bacteria</taxon>
        <taxon>Pseudomonadati</taxon>
        <taxon>Pseudomonadota</taxon>
        <taxon>Betaproteobacteria</taxon>
        <taxon>Burkholderiales</taxon>
        <taxon>Sphaerotilaceae</taxon>
        <taxon>Sphaerotilus</taxon>
    </lineage>
</organism>
<proteinExistence type="predicted"/>
<evidence type="ECO:0000256" key="1">
    <source>
        <dbReference type="SAM" id="MobiDB-lite"/>
    </source>
</evidence>
<name>A0ABX2G913_9BURK</name>
<evidence type="ECO:0000313" key="2">
    <source>
        <dbReference type="EMBL" id="NRT58570.1"/>
    </source>
</evidence>
<comment type="caution">
    <text evidence="2">The sequence shown here is derived from an EMBL/GenBank/DDBJ whole genome shotgun (WGS) entry which is preliminary data.</text>
</comment>
<protein>
    <submittedName>
        <fullName evidence="2">Uncharacterized protein</fullName>
    </submittedName>
</protein>
<dbReference type="Proteomes" id="UP001516061">
    <property type="component" value="Unassembled WGS sequence"/>
</dbReference>
<dbReference type="RefSeq" id="WP_173807582.1">
    <property type="nucleotide sequence ID" value="NZ_JABSNM010000033.1"/>
</dbReference>
<accession>A0ABX2G913</accession>
<dbReference type="EMBL" id="JABSNM010000033">
    <property type="protein sequence ID" value="NRT58570.1"/>
    <property type="molecule type" value="Genomic_DNA"/>
</dbReference>
<gene>
    <name evidence="2" type="ORF">HNQ01_004339</name>
</gene>
<reference evidence="2 3" key="1">
    <citation type="submission" date="2020-05" db="EMBL/GenBank/DDBJ databases">
        <title>Genomic Encyclopedia of Type Strains, Phase IV (KMG-V): Genome sequencing to study the core and pangenomes of soil and plant-associated prokaryotes.</title>
        <authorList>
            <person name="Whitman W."/>
        </authorList>
    </citation>
    <scope>NUCLEOTIDE SEQUENCE [LARGE SCALE GENOMIC DNA]</scope>
    <source>
        <strain evidence="2 3">C29</strain>
    </source>
</reference>
<sequence length="69" mass="7250">MSDKHAPAADTSPPLWRRLQRMLRSDGHAASGPVETDTARMDLGYEAAYAPAPMPDIESAAPSGDRGAG</sequence>